<feature type="transmembrane region" description="Helical" evidence="6">
    <location>
        <begin position="6"/>
        <end position="28"/>
    </location>
</feature>
<dbReference type="InterPro" id="IPR001123">
    <property type="entry name" value="LeuE-type"/>
</dbReference>
<evidence type="ECO:0000256" key="1">
    <source>
        <dbReference type="ARBA" id="ARBA00004651"/>
    </source>
</evidence>
<gene>
    <name evidence="7" type="ORF">BI364_15515</name>
</gene>
<evidence type="ECO:0000256" key="4">
    <source>
        <dbReference type="ARBA" id="ARBA00022989"/>
    </source>
</evidence>
<dbReference type="RefSeq" id="WP_070080143.1">
    <property type="nucleotide sequence ID" value="NZ_CP017415.1"/>
</dbReference>
<keyword evidence="3 6" id="KW-0812">Transmembrane</keyword>
<evidence type="ECO:0000313" key="8">
    <source>
        <dbReference type="Proteomes" id="UP000095401"/>
    </source>
</evidence>
<dbReference type="Proteomes" id="UP000095401">
    <property type="component" value="Chromosome"/>
</dbReference>
<keyword evidence="2" id="KW-1003">Cell membrane</keyword>
<feature type="transmembrane region" description="Helical" evidence="6">
    <location>
        <begin position="163"/>
        <end position="185"/>
    </location>
</feature>
<dbReference type="Pfam" id="PF01810">
    <property type="entry name" value="LysE"/>
    <property type="match status" value="1"/>
</dbReference>
<evidence type="ECO:0000313" key="7">
    <source>
        <dbReference type="EMBL" id="AOU99804.1"/>
    </source>
</evidence>
<dbReference type="KEGG" id="aprs:BI364_15515"/>
<comment type="subcellular location">
    <subcellularLocation>
        <location evidence="1">Cell membrane</location>
        <topology evidence="1">Multi-pass membrane protein</topology>
    </subcellularLocation>
</comment>
<dbReference type="EMBL" id="CP017415">
    <property type="protein sequence ID" value="AOU99804.1"/>
    <property type="molecule type" value="Genomic_DNA"/>
</dbReference>
<evidence type="ECO:0000256" key="3">
    <source>
        <dbReference type="ARBA" id="ARBA00022692"/>
    </source>
</evidence>
<dbReference type="PANTHER" id="PTHR30086">
    <property type="entry name" value="ARGININE EXPORTER PROTEIN ARGO"/>
    <property type="match status" value="1"/>
</dbReference>
<evidence type="ECO:0000256" key="5">
    <source>
        <dbReference type="ARBA" id="ARBA00023136"/>
    </source>
</evidence>
<protein>
    <submittedName>
        <fullName evidence="7">Lysine transporter LysE</fullName>
    </submittedName>
</protein>
<organism evidence="7 8">
    <name type="scientific">Acidihalobacter yilgarnensis</name>
    <dbReference type="NCBI Taxonomy" id="2819280"/>
    <lineage>
        <taxon>Bacteria</taxon>
        <taxon>Pseudomonadati</taxon>
        <taxon>Pseudomonadota</taxon>
        <taxon>Gammaproteobacteria</taxon>
        <taxon>Chromatiales</taxon>
        <taxon>Ectothiorhodospiraceae</taxon>
        <taxon>Acidihalobacter</taxon>
    </lineage>
</organism>
<keyword evidence="4 6" id="KW-1133">Transmembrane helix</keyword>
<proteinExistence type="predicted"/>
<keyword evidence="8" id="KW-1185">Reference proteome</keyword>
<dbReference type="GO" id="GO:0005886">
    <property type="term" value="C:plasma membrane"/>
    <property type="evidence" value="ECO:0007669"/>
    <property type="project" value="UniProtKB-SubCell"/>
</dbReference>
<evidence type="ECO:0000256" key="2">
    <source>
        <dbReference type="ARBA" id="ARBA00022475"/>
    </source>
</evidence>
<dbReference type="AlphaFoldDB" id="A0A1D8IU12"/>
<feature type="transmembrane region" description="Helical" evidence="6">
    <location>
        <begin position="73"/>
        <end position="91"/>
    </location>
</feature>
<evidence type="ECO:0000256" key="6">
    <source>
        <dbReference type="SAM" id="Phobius"/>
    </source>
</evidence>
<dbReference type="PANTHER" id="PTHR30086:SF20">
    <property type="entry name" value="ARGININE EXPORTER PROTEIN ARGO-RELATED"/>
    <property type="match status" value="1"/>
</dbReference>
<dbReference type="GO" id="GO:0015171">
    <property type="term" value="F:amino acid transmembrane transporter activity"/>
    <property type="evidence" value="ECO:0007669"/>
    <property type="project" value="TreeGrafter"/>
</dbReference>
<reference evidence="8" key="1">
    <citation type="submission" date="2016-09" db="EMBL/GenBank/DDBJ databases">
        <title>Acidihalobacter prosperus F5.</title>
        <authorList>
            <person name="Khaleque H.N."/>
            <person name="Ramsay J.P."/>
            <person name="Kaksonen A.H."/>
            <person name="Boxall N.J."/>
            <person name="Watkin E.L.J."/>
        </authorList>
    </citation>
    <scope>NUCLEOTIDE SEQUENCE [LARGE SCALE GENOMIC DNA]</scope>
    <source>
        <strain evidence="8">F5</strain>
    </source>
</reference>
<keyword evidence="5 6" id="KW-0472">Membrane</keyword>
<feature type="transmembrane region" description="Helical" evidence="6">
    <location>
        <begin position="40"/>
        <end position="67"/>
    </location>
</feature>
<dbReference type="PIRSF" id="PIRSF006324">
    <property type="entry name" value="LeuE"/>
    <property type="match status" value="1"/>
</dbReference>
<name>A0A1D8IU12_9GAMM</name>
<feature type="transmembrane region" description="Helical" evidence="6">
    <location>
        <begin position="125"/>
        <end position="151"/>
    </location>
</feature>
<accession>A0A1D8IU12</accession>
<sequence>MHINYLNEFITLATIHFMAVVIPGPDFVITVRQSIRFGRLAGIVTAIGIGAGISLHVLYTLIGVGALIHTTPWLLGTAKIVGGLYIVYLGFKMLRSHASPIQSIPELSASGTDMTQHPAQSIKKAFWIGFLTNATNPKATLFFLAIFTTVINPGTPMKIQILFGLWMCAVNALWFVFVSIFFTHPRTRQVFERMGPWFERTMGAILIVFAGKLMLSL</sequence>